<evidence type="ECO:0000256" key="5">
    <source>
        <dbReference type="SAM" id="Phobius"/>
    </source>
</evidence>
<comment type="subcellular location">
    <subcellularLocation>
        <location evidence="1">Membrane</location>
        <topology evidence="1">Multi-pass membrane protein</topology>
    </subcellularLocation>
</comment>
<feature type="transmembrane region" description="Helical" evidence="5">
    <location>
        <begin position="87"/>
        <end position="108"/>
    </location>
</feature>
<feature type="transmembrane region" description="Helical" evidence="5">
    <location>
        <begin position="7"/>
        <end position="27"/>
    </location>
</feature>
<feature type="transmembrane region" description="Helical" evidence="5">
    <location>
        <begin position="62"/>
        <end position="81"/>
    </location>
</feature>
<dbReference type="InterPro" id="IPR037185">
    <property type="entry name" value="EmrE-like"/>
</dbReference>
<dbReference type="GO" id="GO:0016020">
    <property type="term" value="C:membrane"/>
    <property type="evidence" value="ECO:0007669"/>
    <property type="project" value="UniProtKB-SubCell"/>
</dbReference>
<dbReference type="InParanoid" id="A0A6G9IDN5"/>
<feature type="domain" description="EamA" evidence="6">
    <location>
        <begin position="6"/>
        <end position="129"/>
    </location>
</feature>
<dbReference type="FunCoup" id="A0A6G9IDN5">
    <property type="interactions" value="88"/>
</dbReference>
<sequence length="300" mass="33054">MQIKDLLLILSVIALWGLNFIIMKIGMSYTTPFIFGFLRFLPFVFLLFFFKRPKIPLKMFIAYGFVLYFCQFALLLFGMNLGMPAGMASMVLQAQAFFTVFFATFLLGESFRIRSFIGLCVSASGLTLICLQADASITIIGLIFTLAASSCWAMGNILMKKLTGTDMKSLTVWTGVVPLLPFLIGSLVIDGPEAIVQTIHSADIIFVCAILYTSLIATIYGNTIWGGLMRKYNVSTVAPFSLLVPIFGLSAAAIILGEHLSYIDIIGAFIVMLGLCVNVFGGRIIQFLKQRSRKQTNSTK</sequence>
<keyword evidence="2 5" id="KW-0812">Transmembrane</keyword>
<keyword evidence="4 5" id="KW-0472">Membrane</keyword>
<feature type="transmembrane region" description="Helical" evidence="5">
    <location>
        <begin position="170"/>
        <end position="189"/>
    </location>
</feature>
<dbReference type="Proteomes" id="UP000501168">
    <property type="component" value="Chromosome"/>
</dbReference>
<organism evidence="7 8">
    <name type="scientific">Zophobihabitans entericus</name>
    <dbReference type="NCBI Taxonomy" id="1635327"/>
    <lineage>
        <taxon>Bacteria</taxon>
        <taxon>Pseudomonadati</taxon>
        <taxon>Pseudomonadota</taxon>
        <taxon>Gammaproteobacteria</taxon>
        <taxon>Orbales</taxon>
        <taxon>Orbaceae</taxon>
        <taxon>Zophobihabitans</taxon>
    </lineage>
</organism>
<evidence type="ECO:0000256" key="4">
    <source>
        <dbReference type="ARBA" id="ARBA00023136"/>
    </source>
</evidence>
<feature type="transmembrane region" description="Helical" evidence="5">
    <location>
        <begin position="204"/>
        <end position="225"/>
    </location>
</feature>
<feature type="transmembrane region" description="Helical" evidence="5">
    <location>
        <begin position="237"/>
        <end position="256"/>
    </location>
</feature>
<evidence type="ECO:0000256" key="3">
    <source>
        <dbReference type="ARBA" id="ARBA00022989"/>
    </source>
</evidence>
<keyword evidence="3 5" id="KW-1133">Transmembrane helix</keyword>
<proteinExistence type="predicted"/>
<reference evidence="7 8" key="1">
    <citation type="submission" date="2020-03" db="EMBL/GenBank/DDBJ databases">
        <title>Complete genome sequence of Orbus sp. IPMB12 (BCRC 80908).</title>
        <authorList>
            <person name="Lo W.-S."/>
            <person name="Chang T.-H."/>
            <person name="Kuo C.-H."/>
        </authorList>
    </citation>
    <scope>NUCLEOTIDE SEQUENCE [LARGE SCALE GENOMIC DNA]</scope>
    <source>
        <strain evidence="7 8">IPMB12</strain>
    </source>
</reference>
<dbReference type="PANTHER" id="PTHR32322:SF9">
    <property type="entry name" value="AMINO-ACID METABOLITE EFFLUX PUMP-RELATED"/>
    <property type="match status" value="1"/>
</dbReference>
<evidence type="ECO:0000313" key="8">
    <source>
        <dbReference type="Proteomes" id="UP000501168"/>
    </source>
</evidence>
<evidence type="ECO:0000256" key="2">
    <source>
        <dbReference type="ARBA" id="ARBA00022692"/>
    </source>
</evidence>
<dbReference type="PANTHER" id="PTHR32322">
    <property type="entry name" value="INNER MEMBRANE TRANSPORTER"/>
    <property type="match status" value="1"/>
</dbReference>
<name>A0A6G9IDN5_9GAMM</name>
<feature type="transmembrane region" description="Helical" evidence="5">
    <location>
        <begin position="33"/>
        <end position="50"/>
    </location>
</feature>
<dbReference type="InterPro" id="IPR050638">
    <property type="entry name" value="AA-Vitamin_Transporters"/>
</dbReference>
<dbReference type="KEGG" id="orb:IPMB12_09060"/>
<dbReference type="InterPro" id="IPR000620">
    <property type="entry name" value="EamA_dom"/>
</dbReference>
<dbReference type="RefSeq" id="WP_166916993.1">
    <property type="nucleotide sequence ID" value="NZ_CP050253.1"/>
</dbReference>
<dbReference type="SUPFAM" id="SSF103481">
    <property type="entry name" value="Multidrug resistance efflux transporter EmrE"/>
    <property type="match status" value="2"/>
</dbReference>
<feature type="transmembrane region" description="Helical" evidence="5">
    <location>
        <begin position="139"/>
        <end position="158"/>
    </location>
</feature>
<accession>A0A6G9IDN5</accession>
<feature type="transmembrane region" description="Helical" evidence="5">
    <location>
        <begin position="115"/>
        <end position="133"/>
    </location>
</feature>
<dbReference type="Pfam" id="PF00892">
    <property type="entry name" value="EamA"/>
    <property type="match status" value="2"/>
</dbReference>
<gene>
    <name evidence="7" type="ORF">IPMB12_09060</name>
</gene>
<dbReference type="EMBL" id="CP050253">
    <property type="protein sequence ID" value="QIQ21814.1"/>
    <property type="molecule type" value="Genomic_DNA"/>
</dbReference>
<feature type="transmembrane region" description="Helical" evidence="5">
    <location>
        <begin position="262"/>
        <end position="285"/>
    </location>
</feature>
<evidence type="ECO:0000259" key="6">
    <source>
        <dbReference type="Pfam" id="PF00892"/>
    </source>
</evidence>
<feature type="domain" description="EamA" evidence="6">
    <location>
        <begin position="140"/>
        <end position="279"/>
    </location>
</feature>
<evidence type="ECO:0000313" key="7">
    <source>
        <dbReference type="EMBL" id="QIQ21814.1"/>
    </source>
</evidence>
<evidence type="ECO:0000256" key="1">
    <source>
        <dbReference type="ARBA" id="ARBA00004141"/>
    </source>
</evidence>
<keyword evidence="8" id="KW-1185">Reference proteome</keyword>
<dbReference type="AlphaFoldDB" id="A0A6G9IDN5"/>
<protein>
    <submittedName>
        <fullName evidence="7">EamA family transporter</fullName>
    </submittedName>
</protein>